<dbReference type="AlphaFoldDB" id="A0A8H7CWT4"/>
<name>A0A8H7CWT4_9AGAR</name>
<evidence type="ECO:0000313" key="2">
    <source>
        <dbReference type="Proteomes" id="UP000623467"/>
    </source>
</evidence>
<dbReference type="EMBL" id="JACAZH010000012">
    <property type="protein sequence ID" value="KAF7353230.1"/>
    <property type="molecule type" value="Genomic_DNA"/>
</dbReference>
<reference evidence="1" key="1">
    <citation type="submission" date="2020-05" db="EMBL/GenBank/DDBJ databases">
        <title>Mycena genomes resolve the evolution of fungal bioluminescence.</title>
        <authorList>
            <person name="Tsai I.J."/>
        </authorList>
    </citation>
    <scope>NUCLEOTIDE SEQUENCE</scope>
    <source>
        <strain evidence="1">160909Yilan</strain>
    </source>
</reference>
<protein>
    <submittedName>
        <fullName evidence="1">Uncharacterized protein</fullName>
    </submittedName>
</protein>
<evidence type="ECO:0000313" key="1">
    <source>
        <dbReference type="EMBL" id="KAF7353230.1"/>
    </source>
</evidence>
<keyword evidence="2" id="KW-1185">Reference proteome</keyword>
<proteinExistence type="predicted"/>
<sequence>MSQMNGVLPLRASLFSSMTSIVFSPEVCAPLSGAAQQKRLGHRLAREAHVPGGVSPAATRSSHVPPPPLSSCYLVLALIFEHSASSGNSRGMFVPMQLRDVVTQPAGLRRARARAGRGTFGAACLCRALYILRGAVRCLIVRAAMCTSFEIVEIVADKWDVAIEGILVRTIYHLHKVSASRRKSGCAPSAAGGTSPAAMQIQRLKALQAMAKEGNGADAAAVSQLASGSGSGAGGLTSRLVFLLGILLLPGRFVPLLCILTLYPLPLPLAHFVRLAARSDDLPPHPSESSTYASFV</sequence>
<gene>
    <name evidence="1" type="ORF">MSAN_01510800</name>
</gene>
<accession>A0A8H7CWT4</accession>
<comment type="caution">
    <text evidence="1">The sequence shown here is derived from an EMBL/GenBank/DDBJ whole genome shotgun (WGS) entry which is preliminary data.</text>
</comment>
<organism evidence="1 2">
    <name type="scientific">Mycena sanguinolenta</name>
    <dbReference type="NCBI Taxonomy" id="230812"/>
    <lineage>
        <taxon>Eukaryota</taxon>
        <taxon>Fungi</taxon>
        <taxon>Dikarya</taxon>
        <taxon>Basidiomycota</taxon>
        <taxon>Agaricomycotina</taxon>
        <taxon>Agaricomycetes</taxon>
        <taxon>Agaricomycetidae</taxon>
        <taxon>Agaricales</taxon>
        <taxon>Marasmiineae</taxon>
        <taxon>Mycenaceae</taxon>
        <taxon>Mycena</taxon>
    </lineage>
</organism>
<dbReference type="Proteomes" id="UP000623467">
    <property type="component" value="Unassembled WGS sequence"/>
</dbReference>